<dbReference type="Pfam" id="PF07077">
    <property type="entry name" value="DUF1345"/>
    <property type="match status" value="1"/>
</dbReference>
<keyword evidence="1" id="KW-0812">Transmembrane</keyword>
<protein>
    <submittedName>
        <fullName evidence="2">DUF1345 domain-containing protein</fullName>
    </submittedName>
</protein>
<sequence>MTAPTRSHQHVLAPMRLLISLGFGLAAWLLTWLLPYDLPWPLRALTGWMVLAASYLISAWRLIHSVDGEWIRDLARQEDNGRHASGVIAMFASGISLAGVMFALAEANTLKHQLLLETLLIVSGLGSVALSWLLIQTIYIFRYAHVYYEEPEGGAKFEGSDEPDYHDFAYLSFAVGMTYGITDSDLSKPALRRLVTRHALIAYVYGVVIVALAISVVSAVLS</sequence>
<keyword evidence="1" id="KW-0472">Membrane</keyword>
<feature type="transmembrane region" description="Helical" evidence="1">
    <location>
        <begin position="200"/>
        <end position="221"/>
    </location>
</feature>
<feature type="transmembrane region" description="Helical" evidence="1">
    <location>
        <begin position="116"/>
        <end position="135"/>
    </location>
</feature>
<gene>
    <name evidence="2" type="ORF">DKM44_05640</name>
</gene>
<dbReference type="RefSeq" id="WP_109826057.1">
    <property type="nucleotide sequence ID" value="NZ_CP029494.1"/>
</dbReference>
<organism evidence="2 3">
    <name type="scientific">Deinococcus irradiatisoli</name>
    <dbReference type="NCBI Taxonomy" id="2202254"/>
    <lineage>
        <taxon>Bacteria</taxon>
        <taxon>Thermotogati</taxon>
        <taxon>Deinococcota</taxon>
        <taxon>Deinococci</taxon>
        <taxon>Deinococcales</taxon>
        <taxon>Deinococcaceae</taxon>
        <taxon>Deinococcus</taxon>
    </lineage>
</organism>
<dbReference type="KEGG" id="dez:DKM44_05640"/>
<evidence type="ECO:0000256" key="1">
    <source>
        <dbReference type="SAM" id="Phobius"/>
    </source>
</evidence>
<keyword evidence="3" id="KW-1185">Reference proteome</keyword>
<dbReference type="EMBL" id="CP029494">
    <property type="protein sequence ID" value="AWN22774.1"/>
    <property type="molecule type" value="Genomic_DNA"/>
</dbReference>
<dbReference type="OrthoDB" id="64737at2"/>
<dbReference type="InterPro" id="IPR009781">
    <property type="entry name" value="DUF1345"/>
</dbReference>
<feature type="transmembrane region" description="Helical" evidence="1">
    <location>
        <begin position="40"/>
        <end position="63"/>
    </location>
</feature>
<dbReference type="AlphaFoldDB" id="A0A2Z3JNK6"/>
<evidence type="ECO:0000313" key="3">
    <source>
        <dbReference type="Proteomes" id="UP000245368"/>
    </source>
</evidence>
<feature type="transmembrane region" description="Helical" evidence="1">
    <location>
        <begin position="84"/>
        <end position="104"/>
    </location>
</feature>
<proteinExistence type="predicted"/>
<name>A0A2Z3JNK6_9DEIO</name>
<keyword evidence="1" id="KW-1133">Transmembrane helix</keyword>
<dbReference type="Proteomes" id="UP000245368">
    <property type="component" value="Chromosome"/>
</dbReference>
<evidence type="ECO:0000313" key="2">
    <source>
        <dbReference type="EMBL" id="AWN22774.1"/>
    </source>
</evidence>
<feature type="transmembrane region" description="Helical" evidence="1">
    <location>
        <begin position="12"/>
        <end position="34"/>
    </location>
</feature>
<accession>A0A2Z3JNK6</accession>
<reference evidence="2 3" key="1">
    <citation type="submission" date="2018-05" db="EMBL/GenBank/DDBJ databases">
        <title>Complete Genome Sequence of Deinococcus sp. strain 17bor-2.</title>
        <authorList>
            <person name="Srinivasan S."/>
        </authorList>
    </citation>
    <scope>NUCLEOTIDE SEQUENCE [LARGE SCALE GENOMIC DNA]</scope>
    <source>
        <strain evidence="2 3">17bor-2</strain>
    </source>
</reference>